<organism evidence="3 4">
    <name type="scientific">Coprinopsis marcescibilis</name>
    <name type="common">Agaric fungus</name>
    <name type="synonym">Psathyrella marcescibilis</name>
    <dbReference type="NCBI Taxonomy" id="230819"/>
    <lineage>
        <taxon>Eukaryota</taxon>
        <taxon>Fungi</taxon>
        <taxon>Dikarya</taxon>
        <taxon>Basidiomycota</taxon>
        <taxon>Agaricomycotina</taxon>
        <taxon>Agaricomycetes</taxon>
        <taxon>Agaricomycetidae</taxon>
        <taxon>Agaricales</taxon>
        <taxon>Agaricineae</taxon>
        <taxon>Psathyrellaceae</taxon>
        <taxon>Coprinopsis</taxon>
    </lineage>
</organism>
<keyword evidence="2" id="KW-0472">Membrane</keyword>
<protein>
    <submittedName>
        <fullName evidence="3">Uncharacterized protein</fullName>
    </submittedName>
</protein>
<feature type="compositionally biased region" description="Polar residues" evidence="1">
    <location>
        <begin position="242"/>
        <end position="259"/>
    </location>
</feature>
<proteinExistence type="predicted"/>
<dbReference type="STRING" id="230819.A0A5C3KKY8"/>
<evidence type="ECO:0000313" key="3">
    <source>
        <dbReference type="EMBL" id="TFK21021.1"/>
    </source>
</evidence>
<dbReference type="OrthoDB" id="3265734at2759"/>
<keyword evidence="4" id="KW-1185">Reference proteome</keyword>
<name>A0A5C3KKY8_COPMA</name>
<dbReference type="EMBL" id="ML210281">
    <property type="protein sequence ID" value="TFK21021.1"/>
    <property type="molecule type" value="Genomic_DNA"/>
</dbReference>
<sequence>MRVDDRSPAVFLEGRWNFDGDELEFQGTTSRGGGGARATFTFNGTSVQVYGTIGVRGDDIPAPEASYVVDGDSRTFGQFVGQVMNRPQYSQLLYRSPPLTDGPHNLIIYGMNNGRLWIDYYEVDGVPNPTRLISTGIEQSQPTSAPRAGSGSGNNTTVLALAGVLGGLLAIIVLGCILWFLSWKASKKLNPPPIDVPLPPIHMRSRFRFPSALSWHLRDTSREPSWYQTNENWVRSPPSPAYSASITTRTSNNNPSMMT</sequence>
<evidence type="ECO:0000256" key="2">
    <source>
        <dbReference type="SAM" id="Phobius"/>
    </source>
</evidence>
<dbReference type="Gene3D" id="2.60.120.260">
    <property type="entry name" value="Galactose-binding domain-like"/>
    <property type="match status" value="1"/>
</dbReference>
<feature type="transmembrane region" description="Helical" evidence="2">
    <location>
        <begin position="158"/>
        <end position="181"/>
    </location>
</feature>
<dbReference type="Proteomes" id="UP000307440">
    <property type="component" value="Unassembled WGS sequence"/>
</dbReference>
<dbReference type="AlphaFoldDB" id="A0A5C3KKY8"/>
<keyword evidence="2" id="KW-0812">Transmembrane</keyword>
<accession>A0A5C3KKY8</accession>
<reference evidence="3 4" key="1">
    <citation type="journal article" date="2019" name="Nat. Ecol. Evol.">
        <title>Megaphylogeny resolves global patterns of mushroom evolution.</title>
        <authorList>
            <person name="Varga T."/>
            <person name="Krizsan K."/>
            <person name="Foldi C."/>
            <person name="Dima B."/>
            <person name="Sanchez-Garcia M."/>
            <person name="Sanchez-Ramirez S."/>
            <person name="Szollosi G.J."/>
            <person name="Szarkandi J.G."/>
            <person name="Papp V."/>
            <person name="Albert L."/>
            <person name="Andreopoulos W."/>
            <person name="Angelini C."/>
            <person name="Antonin V."/>
            <person name="Barry K.W."/>
            <person name="Bougher N.L."/>
            <person name="Buchanan P."/>
            <person name="Buyck B."/>
            <person name="Bense V."/>
            <person name="Catcheside P."/>
            <person name="Chovatia M."/>
            <person name="Cooper J."/>
            <person name="Damon W."/>
            <person name="Desjardin D."/>
            <person name="Finy P."/>
            <person name="Geml J."/>
            <person name="Haridas S."/>
            <person name="Hughes K."/>
            <person name="Justo A."/>
            <person name="Karasinski D."/>
            <person name="Kautmanova I."/>
            <person name="Kiss B."/>
            <person name="Kocsube S."/>
            <person name="Kotiranta H."/>
            <person name="LaButti K.M."/>
            <person name="Lechner B.E."/>
            <person name="Liimatainen K."/>
            <person name="Lipzen A."/>
            <person name="Lukacs Z."/>
            <person name="Mihaltcheva S."/>
            <person name="Morgado L.N."/>
            <person name="Niskanen T."/>
            <person name="Noordeloos M.E."/>
            <person name="Ohm R.A."/>
            <person name="Ortiz-Santana B."/>
            <person name="Ovrebo C."/>
            <person name="Racz N."/>
            <person name="Riley R."/>
            <person name="Savchenko A."/>
            <person name="Shiryaev A."/>
            <person name="Soop K."/>
            <person name="Spirin V."/>
            <person name="Szebenyi C."/>
            <person name="Tomsovsky M."/>
            <person name="Tulloss R.E."/>
            <person name="Uehling J."/>
            <person name="Grigoriev I.V."/>
            <person name="Vagvolgyi C."/>
            <person name="Papp T."/>
            <person name="Martin F.M."/>
            <person name="Miettinen O."/>
            <person name="Hibbett D.S."/>
            <person name="Nagy L.G."/>
        </authorList>
    </citation>
    <scope>NUCLEOTIDE SEQUENCE [LARGE SCALE GENOMIC DNA]</scope>
    <source>
        <strain evidence="3 4">CBS 121175</strain>
    </source>
</reference>
<feature type="region of interest" description="Disordered" evidence="1">
    <location>
        <begin position="238"/>
        <end position="259"/>
    </location>
</feature>
<evidence type="ECO:0000256" key="1">
    <source>
        <dbReference type="SAM" id="MobiDB-lite"/>
    </source>
</evidence>
<evidence type="ECO:0000313" key="4">
    <source>
        <dbReference type="Proteomes" id="UP000307440"/>
    </source>
</evidence>
<gene>
    <name evidence="3" type="ORF">FA15DRAFT_99468</name>
</gene>
<keyword evidence="2" id="KW-1133">Transmembrane helix</keyword>